<keyword evidence="3" id="KW-1185">Reference proteome</keyword>
<dbReference type="InterPro" id="IPR052268">
    <property type="entry name" value="SAM_domain-containing_protein"/>
</dbReference>
<dbReference type="PANTHER" id="PTHR20843">
    <property type="entry name" value="STERILE ALPHA MOTIF DOMAIN CONTAINING PROTEIN 10"/>
    <property type="match status" value="1"/>
</dbReference>
<dbReference type="InterPro" id="IPR001660">
    <property type="entry name" value="SAM"/>
</dbReference>
<evidence type="ECO:0000313" key="3">
    <source>
        <dbReference type="Proteomes" id="UP000549394"/>
    </source>
</evidence>
<evidence type="ECO:0000313" key="2">
    <source>
        <dbReference type="EMBL" id="CAD5111320.1"/>
    </source>
</evidence>
<dbReference type="PROSITE" id="PS50105">
    <property type="entry name" value="SAM_DOMAIN"/>
    <property type="match status" value="1"/>
</dbReference>
<dbReference type="SMART" id="SM00454">
    <property type="entry name" value="SAM"/>
    <property type="match status" value="1"/>
</dbReference>
<evidence type="ECO:0000259" key="1">
    <source>
        <dbReference type="PROSITE" id="PS50105"/>
    </source>
</evidence>
<dbReference type="AlphaFoldDB" id="A0A7I8V5A5"/>
<dbReference type="PANTHER" id="PTHR20843:SF0">
    <property type="entry name" value="PROTEIN AVEUGLE"/>
    <property type="match status" value="1"/>
</dbReference>
<dbReference type="InterPro" id="IPR013761">
    <property type="entry name" value="SAM/pointed_sf"/>
</dbReference>
<gene>
    <name evidence="2" type="ORF">DGYR_LOCUS634</name>
</gene>
<dbReference type="Proteomes" id="UP000549394">
    <property type="component" value="Unassembled WGS sequence"/>
</dbReference>
<feature type="domain" description="SAM" evidence="1">
    <location>
        <begin position="27"/>
        <end position="93"/>
    </location>
</feature>
<dbReference type="SUPFAM" id="SSF47769">
    <property type="entry name" value="SAM/Pointed domain"/>
    <property type="match status" value="1"/>
</dbReference>
<protein>
    <submittedName>
        <fullName evidence="2">DgyrCDS635</fullName>
    </submittedName>
</protein>
<dbReference type="Pfam" id="PF07647">
    <property type="entry name" value="SAM_2"/>
    <property type="match status" value="1"/>
</dbReference>
<proteinExistence type="predicted"/>
<dbReference type="GO" id="GO:0007169">
    <property type="term" value="P:cell surface receptor protein tyrosine kinase signaling pathway"/>
    <property type="evidence" value="ECO:0007669"/>
    <property type="project" value="TreeGrafter"/>
</dbReference>
<sequence>MSAFRIIKGTPKTKEKEQEKKRATYFWSSDEVCKWLKNHAPEYHGLYSEKFTENDISGRCLLNLNDWKLNAIGVKDNAHREDLMRHILRLKLKTELSELSTLDKALANNPDFKNS</sequence>
<comment type="caution">
    <text evidence="2">The sequence shown here is derived from an EMBL/GenBank/DDBJ whole genome shotgun (WGS) entry which is preliminary data.</text>
</comment>
<organism evidence="2 3">
    <name type="scientific">Dimorphilus gyrociliatus</name>
    <dbReference type="NCBI Taxonomy" id="2664684"/>
    <lineage>
        <taxon>Eukaryota</taxon>
        <taxon>Metazoa</taxon>
        <taxon>Spiralia</taxon>
        <taxon>Lophotrochozoa</taxon>
        <taxon>Annelida</taxon>
        <taxon>Polychaeta</taxon>
        <taxon>Polychaeta incertae sedis</taxon>
        <taxon>Dinophilidae</taxon>
        <taxon>Dimorphilus</taxon>
    </lineage>
</organism>
<dbReference type="OrthoDB" id="434324at2759"/>
<name>A0A7I8V5A5_9ANNE</name>
<reference evidence="2 3" key="1">
    <citation type="submission" date="2020-08" db="EMBL/GenBank/DDBJ databases">
        <authorList>
            <person name="Hejnol A."/>
        </authorList>
    </citation>
    <scope>NUCLEOTIDE SEQUENCE [LARGE SCALE GENOMIC DNA]</scope>
</reference>
<accession>A0A7I8V5A5</accession>
<dbReference type="EMBL" id="CAJFCJ010000001">
    <property type="protein sequence ID" value="CAD5111320.1"/>
    <property type="molecule type" value="Genomic_DNA"/>
</dbReference>
<dbReference type="Gene3D" id="1.10.150.50">
    <property type="entry name" value="Transcription Factor, Ets-1"/>
    <property type="match status" value="1"/>
</dbReference>
<dbReference type="GO" id="GO:0009898">
    <property type="term" value="C:cytoplasmic side of plasma membrane"/>
    <property type="evidence" value="ECO:0007669"/>
    <property type="project" value="TreeGrafter"/>
</dbReference>